<dbReference type="EMBL" id="FZNO01000010">
    <property type="protein sequence ID" value="SNR51310.1"/>
    <property type="molecule type" value="Genomic_DNA"/>
</dbReference>
<reference evidence="3 4" key="1">
    <citation type="submission" date="2017-06" db="EMBL/GenBank/DDBJ databases">
        <authorList>
            <person name="Kim H.J."/>
            <person name="Triplett B.A."/>
        </authorList>
    </citation>
    <scope>NUCLEOTIDE SEQUENCE [LARGE SCALE GENOMIC DNA]</scope>
    <source>
        <strain evidence="3 4">DSM 44272</strain>
    </source>
</reference>
<dbReference type="RefSeq" id="WP_089336614.1">
    <property type="nucleotide sequence ID" value="NZ_FZNO01000010.1"/>
</dbReference>
<feature type="chain" id="PRO_5039141962" evidence="2">
    <location>
        <begin position="25"/>
        <end position="78"/>
    </location>
</feature>
<gene>
    <name evidence="3" type="ORF">SAMN06272737_110115</name>
</gene>
<dbReference type="Proteomes" id="UP000198403">
    <property type="component" value="Unassembled WGS sequence"/>
</dbReference>
<keyword evidence="2" id="KW-0732">Signal</keyword>
<feature type="region of interest" description="Disordered" evidence="1">
    <location>
        <begin position="24"/>
        <end position="78"/>
    </location>
</feature>
<proteinExistence type="predicted"/>
<name>A0A238WXT6_9ACTN</name>
<evidence type="ECO:0000313" key="4">
    <source>
        <dbReference type="Proteomes" id="UP000198403"/>
    </source>
</evidence>
<protein>
    <submittedName>
        <fullName evidence="3">Uncharacterized protein</fullName>
    </submittedName>
</protein>
<dbReference type="PROSITE" id="PS51257">
    <property type="entry name" value="PROKAR_LIPOPROTEIN"/>
    <property type="match status" value="1"/>
</dbReference>
<organism evidence="3 4">
    <name type="scientific">Blastococcus mobilis</name>
    <dbReference type="NCBI Taxonomy" id="1938746"/>
    <lineage>
        <taxon>Bacteria</taxon>
        <taxon>Bacillati</taxon>
        <taxon>Actinomycetota</taxon>
        <taxon>Actinomycetes</taxon>
        <taxon>Geodermatophilales</taxon>
        <taxon>Geodermatophilaceae</taxon>
        <taxon>Blastococcus</taxon>
    </lineage>
</organism>
<evidence type="ECO:0000256" key="2">
    <source>
        <dbReference type="SAM" id="SignalP"/>
    </source>
</evidence>
<keyword evidence="4" id="KW-1185">Reference proteome</keyword>
<accession>A0A238WXT6</accession>
<dbReference type="AlphaFoldDB" id="A0A238WXT6"/>
<feature type="compositionally biased region" description="Low complexity" evidence="1">
    <location>
        <begin position="32"/>
        <end position="48"/>
    </location>
</feature>
<evidence type="ECO:0000256" key="1">
    <source>
        <dbReference type="SAM" id="MobiDB-lite"/>
    </source>
</evidence>
<feature type="compositionally biased region" description="Acidic residues" evidence="1">
    <location>
        <begin position="66"/>
        <end position="78"/>
    </location>
</feature>
<evidence type="ECO:0000313" key="3">
    <source>
        <dbReference type="EMBL" id="SNR51310.1"/>
    </source>
</evidence>
<feature type="signal peptide" evidence="2">
    <location>
        <begin position="1"/>
        <end position="24"/>
    </location>
</feature>
<sequence length="78" mass="8051">MQIRRPLAALLTALALFGGGVTMTACGAAGQNQNDGTTDDSGNTSGDDPGSDEQDNLPDNSNQQPNDEDDGDDQQDPD</sequence>